<gene>
    <name evidence="2" type="ORF">SAMN02787118_106309</name>
</gene>
<feature type="region of interest" description="Disordered" evidence="1">
    <location>
        <begin position="118"/>
        <end position="158"/>
    </location>
</feature>
<evidence type="ECO:0000256" key="1">
    <source>
        <dbReference type="SAM" id="MobiDB-lite"/>
    </source>
</evidence>
<accession>A0A1I2IIB9</accession>
<evidence type="ECO:0000313" key="2">
    <source>
        <dbReference type="EMBL" id="SFF41954.1"/>
    </source>
</evidence>
<dbReference type="EMBL" id="FONR01000006">
    <property type="protein sequence ID" value="SFF41954.1"/>
    <property type="molecule type" value="Genomic_DNA"/>
</dbReference>
<sequence length="158" mass="16717">MFDAAQNAIGDVVTELSSFTKFQKRVDDLIRDLKGSAAGPGEVGQEQLARHQFGGGSGAWAEASGLFTSYETVITELENLSKLLSDSMEGMGIAVLASHKGYQNIDLDIRDRMTAISTETTKHYGGSYDPALPKKSREGGTESKPARTPSGGDSGGTI</sequence>
<name>A0A1I2IIB9_9ACTN</name>
<organism evidence="2 3">
    <name type="scientific">Streptomyces mirabilis</name>
    <dbReference type="NCBI Taxonomy" id="68239"/>
    <lineage>
        <taxon>Bacteria</taxon>
        <taxon>Bacillati</taxon>
        <taxon>Actinomycetota</taxon>
        <taxon>Actinomycetes</taxon>
        <taxon>Kitasatosporales</taxon>
        <taxon>Streptomycetaceae</taxon>
        <taxon>Streptomyces</taxon>
    </lineage>
</organism>
<proteinExistence type="predicted"/>
<dbReference type="Proteomes" id="UP000181942">
    <property type="component" value="Unassembled WGS sequence"/>
</dbReference>
<protein>
    <submittedName>
        <fullName evidence="2">Uncharacterized protein</fullName>
    </submittedName>
</protein>
<feature type="compositionally biased region" description="Basic and acidic residues" evidence="1">
    <location>
        <begin position="135"/>
        <end position="145"/>
    </location>
</feature>
<dbReference type="AlphaFoldDB" id="A0A1I2IIB9"/>
<reference evidence="2 3" key="1">
    <citation type="submission" date="2016-10" db="EMBL/GenBank/DDBJ databases">
        <authorList>
            <person name="de Groot N.N."/>
        </authorList>
    </citation>
    <scope>NUCLEOTIDE SEQUENCE [LARGE SCALE GENOMIC DNA]</scope>
    <source>
        <strain evidence="2 3">OK461</strain>
    </source>
</reference>
<dbReference type="RefSeq" id="WP_075028528.1">
    <property type="nucleotide sequence ID" value="NZ_FONR01000006.1"/>
</dbReference>
<evidence type="ECO:0000313" key="3">
    <source>
        <dbReference type="Proteomes" id="UP000181942"/>
    </source>
</evidence>